<keyword evidence="1" id="KW-0472">Membrane</keyword>
<evidence type="ECO:0000256" key="1">
    <source>
        <dbReference type="SAM" id="Phobius"/>
    </source>
</evidence>
<keyword evidence="1" id="KW-0812">Transmembrane</keyword>
<accession>E9PAF5</accession>
<dbReference type="AlphaFoldDB" id="E9PAF5"/>
<organism evidence="2">
    <name type="scientific">Saccharomyces cerevisiae</name>
    <name type="common">Baker's yeast</name>
    <dbReference type="NCBI Taxonomy" id="4932"/>
    <lineage>
        <taxon>Eukaryota</taxon>
        <taxon>Fungi</taxon>
        <taxon>Dikarya</taxon>
        <taxon>Ascomycota</taxon>
        <taxon>Saccharomycotina</taxon>
        <taxon>Saccharomycetes</taxon>
        <taxon>Saccharomycetales</taxon>
        <taxon>Saccharomycetaceae</taxon>
        <taxon>Saccharomyces</taxon>
    </lineage>
</organism>
<dbReference type="EMBL" id="Z69382">
    <property type="protein sequence ID" value="CAA93377.1"/>
    <property type="molecule type" value="Genomic_DNA"/>
</dbReference>
<gene>
    <name evidence="2" type="primary">N1876</name>
</gene>
<sequence length="141" mass="15017">MNKSLSYQSCFVLSLISKLSLNILAASSVLNGITISLSGFLSIFKSILSSRVSSSDPSLSDGYKHGYAMFVWKDLRGLGPSPKCINCGELGGEGAGVAICFSGTMSAIFRGFFDFGRGISRNWERDSDLSTSLGKPELGIL</sequence>
<evidence type="ECO:0000313" key="2">
    <source>
        <dbReference type="EMBL" id="CAA93377.1"/>
    </source>
</evidence>
<proteinExistence type="predicted"/>
<protein>
    <submittedName>
        <fullName evidence="2">N1876 protein</fullName>
    </submittedName>
</protein>
<keyword evidence="1" id="KW-1133">Transmembrane helix</keyword>
<feature type="transmembrane region" description="Helical" evidence="1">
    <location>
        <begin position="20"/>
        <end position="44"/>
    </location>
</feature>
<reference evidence="2" key="1">
    <citation type="journal article" date="1997" name="Yeast">
        <title>The DNA sequence of cosmid 14-13b from chromosome XIV of Saccharomyces cerevisiae reveals an unusually high number of overlapping open reading frames.</title>
        <authorList>
            <person name="de Antoni A."/>
            <person name="D'Angelo M."/>
            <person name="Dal Pero F."/>
            <person name="Sartorello F."/>
            <person name="Pandolfo D."/>
            <person name="Pallavicini A."/>
            <person name="Lanfranchi G."/>
            <person name="Valle G."/>
        </authorList>
    </citation>
    <scope>NUCLEOTIDE SEQUENCE</scope>
</reference>
<name>E9PAF5_YEASX</name>